<dbReference type="EMBL" id="JAAXLA010000048">
    <property type="protein sequence ID" value="NMI00091.1"/>
    <property type="molecule type" value="Genomic_DNA"/>
</dbReference>
<dbReference type="Proteomes" id="UP000820669">
    <property type="component" value="Unassembled WGS sequence"/>
</dbReference>
<evidence type="ECO:0000313" key="10">
    <source>
        <dbReference type="EMBL" id="NMI00091.1"/>
    </source>
</evidence>
<evidence type="ECO:0000256" key="3">
    <source>
        <dbReference type="ARBA" id="ARBA00022679"/>
    </source>
</evidence>
<comment type="subcellular location">
    <subcellularLocation>
        <location evidence="1">Membrane</location>
        <topology evidence="1">Multi-pass membrane protein</topology>
    </subcellularLocation>
</comment>
<organism evidence="10 11">
    <name type="scientific">Pseudonocardia acidicola</name>
    <dbReference type="NCBI Taxonomy" id="2724939"/>
    <lineage>
        <taxon>Bacteria</taxon>
        <taxon>Bacillati</taxon>
        <taxon>Actinomycetota</taxon>
        <taxon>Actinomycetes</taxon>
        <taxon>Pseudonocardiales</taxon>
        <taxon>Pseudonocardiaceae</taxon>
        <taxon>Pseudonocardia</taxon>
    </lineage>
</organism>
<feature type="transmembrane region" description="Helical" evidence="8">
    <location>
        <begin position="124"/>
        <end position="144"/>
    </location>
</feature>
<feature type="transmembrane region" description="Helical" evidence="8">
    <location>
        <begin position="156"/>
        <end position="178"/>
    </location>
</feature>
<dbReference type="SUPFAM" id="SSF51735">
    <property type="entry name" value="NAD(P)-binding Rossmann-fold domains"/>
    <property type="match status" value="1"/>
</dbReference>
<evidence type="ECO:0000256" key="5">
    <source>
        <dbReference type="ARBA" id="ARBA00022989"/>
    </source>
</evidence>
<evidence type="ECO:0000256" key="6">
    <source>
        <dbReference type="ARBA" id="ARBA00023136"/>
    </source>
</evidence>
<evidence type="ECO:0000259" key="9">
    <source>
        <dbReference type="Pfam" id="PF02397"/>
    </source>
</evidence>
<keyword evidence="6 8" id="KW-0472">Membrane</keyword>
<evidence type="ECO:0000256" key="2">
    <source>
        <dbReference type="ARBA" id="ARBA00006464"/>
    </source>
</evidence>
<keyword evidence="5 8" id="KW-1133">Transmembrane helix</keyword>
<keyword evidence="3 10" id="KW-0808">Transferase</keyword>
<feature type="domain" description="Bacterial sugar transferase" evidence="9">
    <location>
        <begin position="318"/>
        <end position="498"/>
    </location>
</feature>
<evidence type="ECO:0000256" key="4">
    <source>
        <dbReference type="ARBA" id="ARBA00022692"/>
    </source>
</evidence>
<sequence>MSEAVARRPEPIEPQPAAPSIGGAGRVAAGSAPLHAVPGAPGSTVGRAAESARLLAERVSARTLFSWTVAVAELTALGAGVLAGSVLGAGWIALCIAAAIVVRTTMTGGLDWRFHPSALDDFPTILRSTAGATLLVAVVPLLVHGSADPFGYVDDAVLTGAVLLVLATTGRFAAYATVRRQRRHRCGLARALVIGTGRTGRRIGDALTTDPTGGVELVGFVDDEFDEAPSVVPIGSLADLPDLIVRERIDVIVVAYWRGSCAAAVDPMRLLHGQRCEVYVLPRFHELHDRAGDSEIVADLPLDRLRRPAFRRLSWRVKRALDILLASVGLVLVAPVLGIVALAVRLESGPGVIFRQERIGLRGRPFTLYKFRSLTPVGDEGEVRWNIDQDARLRPVGKFIRTSALDELPQLVNILRGDMSLVGPRPERPHFVEEFSRTVPGYPHRHRMPVGLTGLAVVRGLHGDTSIPDRAHYDNLYAESWSLWLDVKIVLRTAGQVLGKMRTRSRSGRPGPPS</sequence>
<name>A0ABX1SEV6_9PSEU</name>
<reference evidence="10 11" key="1">
    <citation type="submission" date="2020-04" db="EMBL/GenBank/DDBJ databases">
        <authorList>
            <person name="Klaysubun C."/>
            <person name="Duangmal K."/>
            <person name="Lipun K."/>
        </authorList>
    </citation>
    <scope>NUCLEOTIDE SEQUENCE [LARGE SCALE GENOMIC DNA]</scope>
    <source>
        <strain evidence="10 11">K10HN5</strain>
    </source>
</reference>
<keyword evidence="11" id="KW-1185">Reference proteome</keyword>
<gene>
    <name evidence="10" type="ORF">HF526_22660</name>
</gene>
<comment type="similarity">
    <text evidence="2">Belongs to the bacterial sugar transferase family.</text>
</comment>
<feature type="transmembrane region" description="Helical" evidence="8">
    <location>
        <begin position="320"/>
        <end position="344"/>
    </location>
</feature>
<evidence type="ECO:0000313" key="11">
    <source>
        <dbReference type="Proteomes" id="UP000820669"/>
    </source>
</evidence>
<evidence type="ECO:0000256" key="1">
    <source>
        <dbReference type="ARBA" id="ARBA00004141"/>
    </source>
</evidence>
<dbReference type="Pfam" id="PF02397">
    <property type="entry name" value="Bac_transf"/>
    <property type="match status" value="1"/>
</dbReference>
<evidence type="ECO:0000256" key="7">
    <source>
        <dbReference type="SAM" id="MobiDB-lite"/>
    </source>
</evidence>
<dbReference type="InterPro" id="IPR017475">
    <property type="entry name" value="EPS_sugar_tfrase"/>
</dbReference>
<dbReference type="NCBIfam" id="TIGR03025">
    <property type="entry name" value="EPS_sugtrans"/>
    <property type="match status" value="1"/>
</dbReference>
<keyword evidence="4 8" id="KW-0812">Transmembrane</keyword>
<accession>A0ABX1SEV6</accession>
<feature type="region of interest" description="Disordered" evidence="7">
    <location>
        <begin position="1"/>
        <end position="26"/>
    </location>
</feature>
<protein>
    <submittedName>
        <fullName evidence="10">Sugar transferase</fullName>
    </submittedName>
</protein>
<dbReference type="Gene3D" id="3.40.50.720">
    <property type="entry name" value="NAD(P)-binding Rossmann-like Domain"/>
    <property type="match status" value="1"/>
</dbReference>
<dbReference type="GO" id="GO:0016740">
    <property type="term" value="F:transferase activity"/>
    <property type="evidence" value="ECO:0007669"/>
    <property type="project" value="UniProtKB-KW"/>
</dbReference>
<proteinExistence type="inferred from homology"/>
<dbReference type="PANTHER" id="PTHR30576">
    <property type="entry name" value="COLANIC BIOSYNTHESIS UDP-GLUCOSE LIPID CARRIER TRANSFERASE"/>
    <property type="match status" value="1"/>
</dbReference>
<dbReference type="PANTHER" id="PTHR30576:SF0">
    <property type="entry name" value="UNDECAPRENYL-PHOSPHATE N-ACETYLGALACTOSAMINYL 1-PHOSPHATE TRANSFERASE-RELATED"/>
    <property type="match status" value="1"/>
</dbReference>
<dbReference type="InterPro" id="IPR003362">
    <property type="entry name" value="Bact_transf"/>
</dbReference>
<feature type="transmembrane region" description="Helical" evidence="8">
    <location>
        <begin position="89"/>
        <end position="112"/>
    </location>
</feature>
<evidence type="ECO:0000256" key="8">
    <source>
        <dbReference type="SAM" id="Phobius"/>
    </source>
</evidence>
<feature type="compositionally biased region" description="Basic and acidic residues" evidence="7">
    <location>
        <begin position="1"/>
        <end position="11"/>
    </location>
</feature>
<comment type="caution">
    <text evidence="10">The sequence shown here is derived from an EMBL/GenBank/DDBJ whole genome shotgun (WGS) entry which is preliminary data.</text>
</comment>
<dbReference type="InterPro" id="IPR036291">
    <property type="entry name" value="NAD(P)-bd_dom_sf"/>
</dbReference>